<dbReference type="Proteomes" id="UP000294829">
    <property type="component" value="Unassembled WGS sequence"/>
</dbReference>
<dbReference type="EMBL" id="SMYL01000002">
    <property type="protein sequence ID" value="TDK67426.1"/>
    <property type="molecule type" value="Genomic_DNA"/>
</dbReference>
<protein>
    <submittedName>
        <fullName evidence="1">Uncharacterized protein</fullName>
    </submittedName>
</protein>
<proteinExistence type="predicted"/>
<dbReference type="AlphaFoldDB" id="A0A4R5W5S9"/>
<evidence type="ECO:0000313" key="2">
    <source>
        <dbReference type="Proteomes" id="UP000294829"/>
    </source>
</evidence>
<gene>
    <name evidence="1" type="ORF">E2I14_06645</name>
</gene>
<sequence>MLKMKKNLAQYLPLFNLNWLCVCGLQLLIIFSLAGCLPNKTTSWREEVKLSNDQIITAECSIESEHVYNGNNIGWLFLRERIKAVLPPSGRVVMWEGSLAPLAIDVAKDGGIYLVATAQSVRGQLEYSTDFYVAFKYNKDGFWARIPIDTVPLEIKPNMLLALPDDFSKNDSKLQVINLKTKEELNSDPRLAQAYKGWAHK</sequence>
<dbReference type="OrthoDB" id="8904545at2"/>
<reference evidence="1 2" key="1">
    <citation type="submission" date="2019-03" db="EMBL/GenBank/DDBJ databases">
        <title>Sapientia aquatica gen. nov., sp. nov., isolated from a crater lake.</title>
        <authorList>
            <person name="Felfoldi T."/>
            <person name="Szabo A."/>
            <person name="Toth E."/>
            <person name="Schumann P."/>
            <person name="Keki Z."/>
            <person name="Marialigeti K."/>
            <person name="Mathe I."/>
        </authorList>
    </citation>
    <scope>NUCLEOTIDE SEQUENCE [LARGE SCALE GENOMIC DNA]</scope>
    <source>
        <strain evidence="1 2">SA-152</strain>
    </source>
</reference>
<keyword evidence="2" id="KW-1185">Reference proteome</keyword>
<accession>A0A4R5W5S9</accession>
<organism evidence="1 2">
    <name type="scientific">Sapientia aquatica</name>
    <dbReference type="NCBI Taxonomy" id="1549640"/>
    <lineage>
        <taxon>Bacteria</taxon>
        <taxon>Pseudomonadati</taxon>
        <taxon>Pseudomonadota</taxon>
        <taxon>Betaproteobacteria</taxon>
        <taxon>Burkholderiales</taxon>
        <taxon>Oxalobacteraceae</taxon>
        <taxon>Sapientia</taxon>
    </lineage>
</organism>
<name>A0A4R5W5S9_9BURK</name>
<comment type="caution">
    <text evidence="1">The sequence shown here is derived from an EMBL/GenBank/DDBJ whole genome shotgun (WGS) entry which is preliminary data.</text>
</comment>
<evidence type="ECO:0000313" key="1">
    <source>
        <dbReference type="EMBL" id="TDK67426.1"/>
    </source>
</evidence>